<dbReference type="AlphaFoldDB" id="A0A1Z2XTG6"/>
<evidence type="ECO:0000313" key="7">
    <source>
        <dbReference type="Proteomes" id="UP000596035"/>
    </source>
</evidence>
<feature type="region of interest" description="Disordered" evidence="2">
    <location>
        <begin position="1"/>
        <end position="39"/>
    </location>
</feature>
<keyword evidence="6" id="KW-1185">Reference proteome</keyword>
<sequence length="393" mass="44066">MCPRTPGSTSPSPTWPRTATCPAPAAVSSAPTRPLPAPCSSRSWAAENKLVNGLGDNKFGPNNYVTREQAALILFNYLKRDYTLTASDELLNKAPGKASVSSWALEAMKWATSAALMRGDGGGALRPRYSATRAKIATIFKRFIEIKDDLEANKPDGPLGCDHVWETTETKRVNVFSEENVETWVLMKDMNPMSTCNGCGMDTYQWCVDNRDNYKTVADATTALSFLADETGCPAGHVALNNFHDLDQVIPIIETKTYAAELPVRKKCTLCGTTKHWSIEDISNRNIWIEHTKEVVVCEAWDEELYIKEDSYKYDENNHEIFVPAGSLIDTIHHPRYINNEVEYLENINTGEKIYVEVSSCKHPKFDRNYNDERGNCCVECNARVLSINELFQ</sequence>
<evidence type="ECO:0000313" key="4">
    <source>
        <dbReference type="EMBL" id="ASB41733.1"/>
    </source>
</evidence>
<dbReference type="Proteomes" id="UP000596035">
    <property type="component" value="Chromosome"/>
</dbReference>
<proteinExistence type="predicted"/>
<evidence type="ECO:0000313" key="5">
    <source>
        <dbReference type="EMBL" id="QQR30999.1"/>
    </source>
</evidence>
<accession>A0A1Z2XTG6</accession>
<feature type="domain" description="SLH" evidence="3">
    <location>
        <begin position="91"/>
        <end position="154"/>
    </location>
</feature>
<keyword evidence="1" id="KW-0677">Repeat</keyword>
<feature type="compositionally biased region" description="Low complexity" evidence="2">
    <location>
        <begin position="1"/>
        <end position="20"/>
    </location>
</feature>
<protein>
    <submittedName>
        <fullName evidence="5">S-layer homology domain-containing protein</fullName>
    </submittedName>
</protein>
<dbReference type="Pfam" id="PF00395">
    <property type="entry name" value="SLH"/>
    <property type="match status" value="2"/>
</dbReference>
<reference evidence="6" key="2">
    <citation type="submission" date="2017-05" db="EMBL/GenBank/DDBJ databases">
        <title>Improved OligoMM genomes.</title>
        <authorList>
            <person name="Garzetti D."/>
        </authorList>
    </citation>
    <scope>NUCLEOTIDE SEQUENCE [LARGE SCALE GENOMIC DNA]</scope>
    <source>
        <strain evidence="6">KB18</strain>
    </source>
</reference>
<name>A0A1Z2XTG6_9FIRM</name>
<evidence type="ECO:0000256" key="1">
    <source>
        <dbReference type="ARBA" id="ARBA00022737"/>
    </source>
</evidence>
<dbReference type="RefSeq" id="WP_084384458.1">
    <property type="nucleotide sequence ID" value="NZ_CP021422.1"/>
</dbReference>
<evidence type="ECO:0000256" key="2">
    <source>
        <dbReference type="SAM" id="MobiDB-lite"/>
    </source>
</evidence>
<dbReference type="EMBL" id="CP021422">
    <property type="protein sequence ID" value="ASB41733.1"/>
    <property type="molecule type" value="Genomic_DNA"/>
</dbReference>
<evidence type="ECO:0000259" key="3">
    <source>
        <dbReference type="PROSITE" id="PS51272"/>
    </source>
</evidence>
<evidence type="ECO:0000313" key="6">
    <source>
        <dbReference type="Proteomes" id="UP000196710"/>
    </source>
</evidence>
<dbReference type="PROSITE" id="PS51272">
    <property type="entry name" value="SLH"/>
    <property type="match status" value="2"/>
</dbReference>
<organism evidence="5 7">
    <name type="scientific">Acutalibacter muris</name>
    <dbReference type="NCBI Taxonomy" id="1796620"/>
    <lineage>
        <taxon>Bacteria</taxon>
        <taxon>Bacillati</taxon>
        <taxon>Bacillota</taxon>
        <taxon>Clostridia</taxon>
        <taxon>Eubacteriales</taxon>
        <taxon>Acutalibacteraceae</taxon>
        <taxon>Acutalibacter</taxon>
    </lineage>
</organism>
<dbReference type="EMBL" id="CP065321">
    <property type="protein sequence ID" value="QQR30999.1"/>
    <property type="molecule type" value="Genomic_DNA"/>
</dbReference>
<dbReference type="InterPro" id="IPR001119">
    <property type="entry name" value="SLH_dom"/>
</dbReference>
<dbReference type="KEGG" id="amur:ADH66_14320"/>
<feature type="domain" description="SLH" evidence="3">
    <location>
        <begin position="24"/>
        <end position="88"/>
    </location>
</feature>
<dbReference type="Proteomes" id="UP000196710">
    <property type="component" value="Chromosome"/>
</dbReference>
<gene>
    <name evidence="4" type="ORF">ADH66_14320</name>
    <name evidence="5" type="ORF">I5Q82_04695</name>
</gene>
<reference evidence="5 7" key="3">
    <citation type="submission" date="2020-11" db="EMBL/GenBank/DDBJ databases">
        <title>Closed and high quality bacterial genomes of the OMM12 community.</title>
        <authorList>
            <person name="Marbouty M."/>
            <person name="Lamy-Besnier Q."/>
            <person name="Debarbieux L."/>
            <person name="Koszul R."/>
        </authorList>
    </citation>
    <scope>NUCLEOTIDE SEQUENCE [LARGE SCALE GENOMIC DNA]</scope>
    <source>
        <strain evidence="5 7">KB18</strain>
    </source>
</reference>
<reference evidence="4" key="1">
    <citation type="journal article" date="2017" name="Genome Announc.">
        <title>High-Quality Whole-Genome Sequences of the Oligo-Mouse-Microbiota Bacterial Community.</title>
        <authorList>
            <person name="Garzetti D."/>
            <person name="Brugiroux S."/>
            <person name="Bunk B."/>
            <person name="Pukall R."/>
            <person name="McCoy K.D."/>
            <person name="Macpherson A.J."/>
            <person name="Stecher B."/>
        </authorList>
    </citation>
    <scope>NUCLEOTIDE SEQUENCE</scope>
    <source>
        <strain evidence="4">KB18</strain>
    </source>
</reference>